<feature type="region of interest" description="Disordered" evidence="2">
    <location>
        <begin position="1"/>
        <end position="46"/>
    </location>
</feature>
<keyword evidence="1" id="KW-0175">Coiled coil</keyword>
<feature type="compositionally biased region" description="Low complexity" evidence="2">
    <location>
        <begin position="31"/>
        <end position="42"/>
    </location>
</feature>
<evidence type="ECO:0000256" key="2">
    <source>
        <dbReference type="SAM" id="MobiDB-lite"/>
    </source>
</evidence>
<organism evidence="3 4">
    <name type="scientific">Paramecium primaurelia</name>
    <dbReference type="NCBI Taxonomy" id="5886"/>
    <lineage>
        <taxon>Eukaryota</taxon>
        <taxon>Sar</taxon>
        <taxon>Alveolata</taxon>
        <taxon>Ciliophora</taxon>
        <taxon>Intramacronucleata</taxon>
        <taxon>Oligohymenophorea</taxon>
        <taxon>Peniculida</taxon>
        <taxon>Parameciidae</taxon>
        <taxon>Paramecium</taxon>
    </lineage>
</organism>
<feature type="region of interest" description="Disordered" evidence="2">
    <location>
        <begin position="201"/>
        <end position="266"/>
    </location>
</feature>
<feature type="compositionally biased region" description="Basic and acidic residues" evidence="2">
    <location>
        <begin position="207"/>
        <end position="216"/>
    </location>
</feature>
<accession>A0A8S1KLK6</accession>
<dbReference type="OMA" id="NHYSADM"/>
<name>A0A8S1KLK6_PARPR</name>
<dbReference type="EMBL" id="CAJJDM010000022">
    <property type="protein sequence ID" value="CAD8056280.1"/>
    <property type="molecule type" value="Genomic_DNA"/>
</dbReference>
<gene>
    <name evidence="3" type="ORF">PPRIM_AZ9-3.1.T0240233</name>
</gene>
<comment type="caution">
    <text evidence="3">The sequence shown here is derived from an EMBL/GenBank/DDBJ whole genome shotgun (WGS) entry which is preliminary data.</text>
</comment>
<evidence type="ECO:0000313" key="4">
    <source>
        <dbReference type="Proteomes" id="UP000688137"/>
    </source>
</evidence>
<proteinExistence type="predicted"/>
<dbReference type="AlphaFoldDB" id="A0A8S1KLK6"/>
<reference evidence="3" key="1">
    <citation type="submission" date="2021-01" db="EMBL/GenBank/DDBJ databases">
        <authorList>
            <consortium name="Genoscope - CEA"/>
            <person name="William W."/>
        </authorList>
    </citation>
    <scope>NUCLEOTIDE SEQUENCE</scope>
</reference>
<keyword evidence="4" id="KW-1185">Reference proteome</keyword>
<sequence>MQQHYPQQVIPQTYHQTQRNASNSPLQRVVTPQPLTPTNNQPKRQYEQVDIDNHYSADMRLKNRQSSNLPNGQSYENMALRVQTLERENQSLKKQLEYANNQIQNLTHKLNQHPTQTLLKTTTFELVVLQKAVEQLEGLKIVLAKKKLQGSNNQTTLPESCKDVTSEFKSKITLVEDKAIQSFQQSQTKLLFPKEQSIQNLQSNPFSKEEAKEQPRSGRRLQANTQSDQVEDRIKTSPIKYLNVKASGNQMSLRISPKGRSEIQQH</sequence>
<feature type="coiled-coil region" evidence="1">
    <location>
        <begin position="75"/>
        <end position="149"/>
    </location>
</feature>
<evidence type="ECO:0000313" key="3">
    <source>
        <dbReference type="EMBL" id="CAD8056280.1"/>
    </source>
</evidence>
<feature type="compositionally biased region" description="Polar residues" evidence="2">
    <location>
        <begin position="1"/>
        <end position="26"/>
    </location>
</feature>
<protein>
    <submittedName>
        <fullName evidence="3">Uncharacterized protein</fullName>
    </submittedName>
</protein>
<dbReference type="Proteomes" id="UP000688137">
    <property type="component" value="Unassembled WGS sequence"/>
</dbReference>
<evidence type="ECO:0000256" key="1">
    <source>
        <dbReference type="SAM" id="Coils"/>
    </source>
</evidence>